<feature type="compositionally biased region" description="Polar residues" evidence="1">
    <location>
        <begin position="218"/>
        <end position="251"/>
    </location>
</feature>
<keyword evidence="3" id="KW-1185">Reference proteome</keyword>
<evidence type="ECO:0000313" key="3">
    <source>
        <dbReference type="Proteomes" id="UP001153737"/>
    </source>
</evidence>
<organism evidence="2 3">
    <name type="scientific">Phaedon cochleariae</name>
    <name type="common">Mustard beetle</name>
    <dbReference type="NCBI Taxonomy" id="80249"/>
    <lineage>
        <taxon>Eukaryota</taxon>
        <taxon>Metazoa</taxon>
        <taxon>Ecdysozoa</taxon>
        <taxon>Arthropoda</taxon>
        <taxon>Hexapoda</taxon>
        <taxon>Insecta</taxon>
        <taxon>Pterygota</taxon>
        <taxon>Neoptera</taxon>
        <taxon>Endopterygota</taxon>
        <taxon>Coleoptera</taxon>
        <taxon>Polyphaga</taxon>
        <taxon>Cucujiformia</taxon>
        <taxon>Chrysomeloidea</taxon>
        <taxon>Chrysomelidae</taxon>
        <taxon>Chrysomelinae</taxon>
        <taxon>Chrysomelini</taxon>
        <taxon>Phaedon</taxon>
    </lineage>
</organism>
<evidence type="ECO:0000256" key="1">
    <source>
        <dbReference type="SAM" id="MobiDB-lite"/>
    </source>
</evidence>
<dbReference type="OrthoDB" id="6760532at2759"/>
<sequence length="415" mass="47629">MQEENSGAERPKIAPKPVIPSKPRFVPPVKLEKRIIQDENTSTGNIPRYPNISDTRLHKEYPKPRDFRQIPRNDKHFGYKEVYTSEKSNYFSETKQIASESSKYREYSSTYIDEKCDKFSTNLDTLKILEGFSPKAPQSPSTVCCSILSNATTDCCGVINVNKKELPGKAITKIDSLDSNSSDSGGFKDFVQLDIFKKPSPDKDVKYELHQTHHQRKASQSDFVLKTASSDNNPPIHQRQLSHSEFSSSEVRQSLSHKQNVANAQALAQFLPQTEQKLLQHKQSKERNHEEFLQHVARFSEIPAQPSEDPKFKPPKPVLKHSQFQQSTKKLEELLAQRLEKDKVLKKGQSCLVEGESSQDVEHKVMIQKQLQQKLQADLQQTVKQIQEIQSIELRLPQNRKWTEVCVVLVWNVPW</sequence>
<proteinExistence type="predicted"/>
<dbReference type="EMBL" id="OU896714">
    <property type="protein sequence ID" value="CAG9824375.1"/>
    <property type="molecule type" value="Genomic_DNA"/>
</dbReference>
<reference evidence="2" key="2">
    <citation type="submission" date="2022-10" db="EMBL/GenBank/DDBJ databases">
        <authorList>
            <consortium name="ENA_rothamsted_submissions"/>
            <consortium name="culmorum"/>
            <person name="King R."/>
        </authorList>
    </citation>
    <scope>NUCLEOTIDE SEQUENCE</scope>
</reference>
<gene>
    <name evidence="2" type="ORF">PHAECO_LOCUS12115</name>
</gene>
<evidence type="ECO:0000313" key="2">
    <source>
        <dbReference type="EMBL" id="CAG9824375.1"/>
    </source>
</evidence>
<accession>A0A9N9SP48</accession>
<reference evidence="2" key="1">
    <citation type="submission" date="2022-01" db="EMBL/GenBank/DDBJ databases">
        <authorList>
            <person name="King R."/>
        </authorList>
    </citation>
    <scope>NUCLEOTIDE SEQUENCE</scope>
</reference>
<feature type="region of interest" description="Disordered" evidence="1">
    <location>
        <begin position="1"/>
        <end position="59"/>
    </location>
</feature>
<dbReference type="Proteomes" id="UP001153737">
    <property type="component" value="Chromosome 8"/>
</dbReference>
<feature type="region of interest" description="Disordered" evidence="1">
    <location>
        <begin position="210"/>
        <end position="251"/>
    </location>
</feature>
<name>A0A9N9SP48_PHACE</name>
<dbReference type="AlphaFoldDB" id="A0A9N9SP48"/>
<protein>
    <submittedName>
        <fullName evidence="2">Uncharacterized protein</fullName>
    </submittedName>
</protein>
<feature type="region of interest" description="Disordered" evidence="1">
    <location>
        <begin position="303"/>
        <end position="324"/>
    </location>
</feature>